<dbReference type="GO" id="GO:0047372">
    <property type="term" value="F:monoacylglycerol lipase activity"/>
    <property type="evidence" value="ECO:0007669"/>
    <property type="project" value="UniProtKB-EC"/>
</dbReference>
<dbReference type="SUPFAM" id="SSF53474">
    <property type="entry name" value="alpha/beta-Hydrolases"/>
    <property type="match status" value="1"/>
</dbReference>
<dbReference type="AlphaFoldDB" id="A0A3S4GP84"/>
<name>A0A3S4GP84_9RHOB</name>
<sequence>MFWPRLGLGLLTALGLLWACGPRDRLRPDQGAVDPPGDVQAWLAGREAELRPEVASALQWAGPPGRITDIAILYVHGFSASPAELRPLPEHVAQDLGANLLAIRLTGHGTDGADLAAATAQDWWRDLSFGLGAARQMGRRVVVIGMSSGATLAALAARDPRLGRLMDGAVLISPNFRLRARAAQLLDLPFARGLIRLAGDPQRCFATRNDLHRARWTSCYPLSATLAVGTLLRQARRGGWRDASVPTLFIWSDADRIVDHAASARVAADWGGGATVLKVAPGPKDDPDAHVIAGEALSPDLTPRLERAITDWIGQALR</sequence>
<keyword evidence="2" id="KW-0378">Hydrolase</keyword>
<reference evidence="2 3" key="1">
    <citation type="submission" date="2018-12" db="EMBL/GenBank/DDBJ databases">
        <authorList>
            <person name="Criscuolo A."/>
        </authorList>
    </citation>
    <scope>NUCLEOTIDE SEQUENCE [LARGE SCALE GENOMIC DNA]</scope>
    <source>
        <strain evidence="2">ACIP1116241</strain>
    </source>
</reference>
<accession>A0A3S4GP84</accession>
<organism evidence="2 3">
    <name type="scientific">Paracoccus haematequi</name>
    <dbReference type="NCBI Taxonomy" id="2491866"/>
    <lineage>
        <taxon>Bacteria</taxon>
        <taxon>Pseudomonadati</taxon>
        <taxon>Pseudomonadota</taxon>
        <taxon>Alphaproteobacteria</taxon>
        <taxon>Rhodobacterales</taxon>
        <taxon>Paracoccaceae</taxon>
        <taxon>Paracoccus</taxon>
    </lineage>
</organism>
<dbReference type="RefSeq" id="WP_126155005.1">
    <property type="nucleotide sequence ID" value="NZ_UZWE01000036.1"/>
</dbReference>
<evidence type="ECO:0000259" key="1">
    <source>
        <dbReference type="Pfam" id="PF12697"/>
    </source>
</evidence>
<dbReference type="Proteomes" id="UP000270743">
    <property type="component" value="Unassembled WGS sequence"/>
</dbReference>
<evidence type="ECO:0000313" key="2">
    <source>
        <dbReference type="EMBL" id="VDS09369.1"/>
    </source>
</evidence>
<proteinExistence type="predicted"/>
<dbReference type="Gene3D" id="3.40.50.1820">
    <property type="entry name" value="alpha/beta hydrolase"/>
    <property type="match status" value="1"/>
</dbReference>
<dbReference type="EC" id="3.1.1.23" evidence="2"/>
<dbReference type="InterPro" id="IPR029058">
    <property type="entry name" value="AB_hydrolase_fold"/>
</dbReference>
<protein>
    <submittedName>
        <fullName evidence="2">Thermostable monoacylglycerol lipase</fullName>
        <ecNumber evidence="2">3.1.1.23</ecNumber>
    </submittedName>
</protein>
<evidence type="ECO:0000313" key="3">
    <source>
        <dbReference type="Proteomes" id="UP000270743"/>
    </source>
</evidence>
<dbReference type="InterPro" id="IPR000073">
    <property type="entry name" value="AB_hydrolase_1"/>
</dbReference>
<dbReference type="Pfam" id="PF12697">
    <property type="entry name" value="Abhydrolase_6"/>
    <property type="match status" value="1"/>
</dbReference>
<feature type="domain" description="AB hydrolase-1" evidence="1">
    <location>
        <begin position="72"/>
        <end position="271"/>
    </location>
</feature>
<dbReference type="EMBL" id="UZWE01000036">
    <property type="protein sequence ID" value="VDS09369.1"/>
    <property type="molecule type" value="Genomic_DNA"/>
</dbReference>
<keyword evidence="3" id="KW-1185">Reference proteome</keyword>
<gene>
    <name evidence="2" type="ORF">PARHAE_02570</name>
</gene>
<dbReference type="OrthoDB" id="5416147at2"/>